<evidence type="ECO:0000256" key="8">
    <source>
        <dbReference type="ARBA" id="ARBA00038077"/>
    </source>
</evidence>
<organism evidence="10 11">
    <name type="scientific">Mesorhabditis belari</name>
    <dbReference type="NCBI Taxonomy" id="2138241"/>
    <lineage>
        <taxon>Eukaryota</taxon>
        <taxon>Metazoa</taxon>
        <taxon>Ecdysozoa</taxon>
        <taxon>Nematoda</taxon>
        <taxon>Chromadorea</taxon>
        <taxon>Rhabditida</taxon>
        <taxon>Rhabditina</taxon>
        <taxon>Rhabditomorpha</taxon>
        <taxon>Rhabditoidea</taxon>
        <taxon>Rhabditidae</taxon>
        <taxon>Mesorhabditinae</taxon>
        <taxon>Mesorhabditis</taxon>
    </lineage>
</organism>
<protein>
    <submittedName>
        <fullName evidence="11">Uncharacterized protein</fullName>
    </submittedName>
</protein>
<evidence type="ECO:0000256" key="2">
    <source>
        <dbReference type="ARBA" id="ARBA00004325"/>
    </source>
</evidence>
<evidence type="ECO:0000313" key="10">
    <source>
        <dbReference type="Proteomes" id="UP000887575"/>
    </source>
</evidence>
<keyword evidence="7 9" id="KW-0472">Membrane</keyword>
<keyword evidence="6" id="KW-0496">Mitochondrion</keyword>
<evidence type="ECO:0000256" key="4">
    <source>
        <dbReference type="ARBA" id="ARBA00022946"/>
    </source>
</evidence>
<dbReference type="PANTHER" id="PTHR33968">
    <property type="entry name" value="PROTEIN PET100 HOMOLOG, MITOCHONDRIAL"/>
    <property type="match status" value="1"/>
</dbReference>
<accession>A0AAF3F4V2</accession>
<evidence type="ECO:0000256" key="9">
    <source>
        <dbReference type="SAM" id="Phobius"/>
    </source>
</evidence>
<dbReference type="GO" id="GO:0005743">
    <property type="term" value="C:mitochondrial inner membrane"/>
    <property type="evidence" value="ECO:0007669"/>
    <property type="project" value="TreeGrafter"/>
</dbReference>
<keyword evidence="10" id="KW-1185">Reference proteome</keyword>
<dbReference type="Pfam" id="PF09803">
    <property type="entry name" value="Pet100"/>
    <property type="match status" value="1"/>
</dbReference>
<evidence type="ECO:0000256" key="1">
    <source>
        <dbReference type="ARBA" id="ARBA00004167"/>
    </source>
</evidence>
<evidence type="ECO:0000256" key="3">
    <source>
        <dbReference type="ARBA" id="ARBA00022692"/>
    </source>
</evidence>
<dbReference type="GO" id="GO:0033617">
    <property type="term" value="P:mitochondrial respiratory chain complex IV assembly"/>
    <property type="evidence" value="ECO:0007669"/>
    <property type="project" value="InterPro"/>
</dbReference>
<keyword evidence="3 9" id="KW-0812">Transmembrane</keyword>
<dbReference type="InterPro" id="IPR018625">
    <property type="entry name" value="Pet100"/>
</dbReference>
<dbReference type="GO" id="GO:0051082">
    <property type="term" value="F:unfolded protein binding"/>
    <property type="evidence" value="ECO:0007669"/>
    <property type="project" value="TreeGrafter"/>
</dbReference>
<dbReference type="Proteomes" id="UP000887575">
    <property type="component" value="Unassembled WGS sequence"/>
</dbReference>
<comment type="subcellular location">
    <subcellularLocation>
        <location evidence="1">Membrane</location>
        <topology evidence="1">Single-pass membrane protein</topology>
    </subcellularLocation>
    <subcellularLocation>
        <location evidence="2">Mitochondrion membrane</location>
    </subcellularLocation>
</comment>
<dbReference type="WBParaSite" id="MBELARI_LOCUS21399">
    <property type="protein sequence ID" value="MBELARI_LOCUS21399"/>
    <property type="gene ID" value="MBELARI_LOCUS21399"/>
</dbReference>
<comment type="similarity">
    <text evidence="8">Belongs to the PET100 family.</text>
</comment>
<evidence type="ECO:0000256" key="6">
    <source>
        <dbReference type="ARBA" id="ARBA00023128"/>
    </source>
</evidence>
<dbReference type="PANTHER" id="PTHR33968:SF1">
    <property type="entry name" value="PROTEIN PET100 HOMOLOG, MITOCHONDRIAL"/>
    <property type="match status" value="1"/>
</dbReference>
<sequence>MGGWKLETGRFLLCVTFPVAAFWLFNQPSIFQKFMRNYKVADTTENDEAFAKWKEQMQVQRRKEEYEKFLREQMAFEAAQKQRKSIEA</sequence>
<dbReference type="AlphaFoldDB" id="A0AAF3F4V2"/>
<name>A0AAF3F4V2_9BILA</name>
<proteinExistence type="inferred from homology"/>
<evidence type="ECO:0000313" key="11">
    <source>
        <dbReference type="WBParaSite" id="MBELARI_LOCUS21399"/>
    </source>
</evidence>
<reference evidence="11" key="1">
    <citation type="submission" date="2024-02" db="UniProtKB">
        <authorList>
            <consortium name="WormBaseParasite"/>
        </authorList>
    </citation>
    <scope>IDENTIFICATION</scope>
</reference>
<keyword evidence="4" id="KW-0809">Transit peptide</keyword>
<keyword evidence="5 9" id="KW-1133">Transmembrane helix</keyword>
<evidence type="ECO:0000256" key="5">
    <source>
        <dbReference type="ARBA" id="ARBA00022989"/>
    </source>
</evidence>
<evidence type="ECO:0000256" key="7">
    <source>
        <dbReference type="ARBA" id="ARBA00023136"/>
    </source>
</evidence>
<feature type="transmembrane region" description="Helical" evidence="9">
    <location>
        <begin position="6"/>
        <end position="26"/>
    </location>
</feature>